<keyword evidence="2" id="KW-0238">DNA-binding</keyword>
<dbReference type="InterPro" id="IPR036390">
    <property type="entry name" value="WH_DNA-bd_sf"/>
</dbReference>
<dbReference type="SUPFAM" id="SSF46785">
    <property type="entry name" value="Winged helix' DNA-binding domain"/>
    <property type="match status" value="1"/>
</dbReference>
<dbReference type="GO" id="GO:0003677">
    <property type="term" value="F:DNA binding"/>
    <property type="evidence" value="ECO:0007669"/>
    <property type="project" value="UniProtKB-KW"/>
</dbReference>
<evidence type="ECO:0000256" key="1">
    <source>
        <dbReference type="ARBA" id="ARBA00023015"/>
    </source>
</evidence>
<proteinExistence type="predicted"/>
<dbReference type="EMBL" id="BARS01029944">
    <property type="protein sequence ID" value="GAG10389.1"/>
    <property type="molecule type" value="Genomic_DNA"/>
</dbReference>
<gene>
    <name evidence="5" type="ORF">S01H1_46748</name>
</gene>
<dbReference type="Pfam" id="PF00392">
    <property type="entry name" value="GntR"/>
    <property type="match status" value="1"/>
</dbReference>
<dbReference type="SMART" id="SM00345">
    <property type="entry name" value="HTH_GNTR"/>
    <property type="match status" value="1"/>
</dbReference>
<evidence type="ECO:0000256" key="2">
    <source>
        <dbReference type="ARBA" id="ARBA00023125"/>
    </source>
</evidence>
<keyword evidence="1" id="KW-0805">Transcription regulation</keyword>
<dbReference type="GO" id="GO:0003700">
    <property type="term" value="F:DNA-binding transcription factor activity"/>
    <property type="evidence" value="ECO:0007669"/>
    <property type="project" value="InterPro"/>
</dbReference>
<evidence type="ECO:0000256" key="3">
    <source>
        <dbReference type="ARBA" id="ARBA00023163"/>
    </source>
</evidence>
<comment type="caution">
    <text evidence="5">The sequence shown here is derived from an EMBL/GenBank/DDBJ whole genome shotgun (WGS) entry which is preliminary data.</text>
</comment>
<feature type="domain" description="HTH gntR-type" evidence="4">
    <location>
        <begin position="1"/>
        <end position="60"/>
    </location>
</feature>
<name>X0UX08_9ZZZZ</name>
<reference evidence="5" key="1">
    <citation type="journal article" date="2014" name="Front. Microbiol.">
        <title>High frequency of phylogenetically diverse reductive dehalogenase-homologous genes in deep subseafloor sedimentary metagenomes.</title>
        <authorList>
            <person name="Kawai M."/>
            <person name="Futagami T."/>
            <person name="Toyoda A."/>
            <person name="Takaki Y."/>
            <person name="Nishi S."/>
            <person name="Hori S."/>
            <person name="Arai W."/>
            <person name="Tsubouchi T."/>
            <person name="Morono Y."/>
            <person name="Uchiyama I."/>
            <person name="Ito T."/>
            <person name="Fujiyama A."/>
            <person name="Inagaki F."/>
            <person name="Takami H."/>
        </authorList>
    </citation>
    <scope>NUCLEOTIDE SEQUENCE</scope>
    <source>
        <strain evidence="5">Expedition CK06-06</strain>
    </source>
</reference>
<sequence length="104" mass="11867">MIKLEILSGRLNDGDQLPPIRELAKILKLNPNTVAKAYYSLEEEGFITSKRGSGNWVNYKKARLDSLRKVMIEDEFKSFLERAFSLGASLGDIKNLIKRYSDND</sequence>
<dbReference type="InterPro" id="IPR036388">
    <property type="entry name" value="WH-like_DNA-bd_sf"/>
</dbReference>
<evidence type="ECO:0000313" key="5">
    <source>
        <dbReference type="EMBL" id="GAG10389.1"/>
    </source>
</evidence>
<dbReference type="PANTHER" id="PTHR38445">
    <property type="entry name" value="HTH-TYPE TRANSCRIPTIONAL REPRESSOR YTRA"/>
    <property type="match status" value="1"/>
</dbReference>
<organism evidence="5">
    <name type="scientific">marine sediment metagenome</name>
    <dbReference type="NCBI Taxonomy" id="412755"/>
    <lineage>
        <taxon>unclassified sequences</taxon>
        <taxon>metagenomes</taxon>
        <taxon>ecological metagenomes</taxon>
    </lineage>
</organism>
<dbReference type="PANTHER" id="PTHR38445:SF9">
    <property type="entry name" value="HTH-TYPE TRANSCRIPTIONAL REPRESSOR YTRA"/>
    <property type="match status" value="1"/>
</dbReference>
<dbReference type="InterPro" id="IPR000524">
    <property type="entry name" value="Tscrpt_reg_HTH_GntR"/>
</dbReference>
<accession>X0UX08</accession>
<keyword evidence="3" id="KW-0804">Transcription</keyword>
<protein>
    <recommendedName>
        <fullName evidence="4">HTH gntR-type domain-containing protein</fullName>
    </recommendedName>
</protein>
<dbReference type="PROSITE" id="PS50949">
    <property type="entry name" value="HTH_GNTR"/>
    <property type="match status" value="1"/>
</dbReference>
<dbReference type="AlphaFoldDB" id="X0UX08"/>
<evidence type="ECO:0000259" key="4">
    <source>
        <dbReference type="PROSITE" id="PS50949"/>
    </source>
</evidence>
<dbReference type="Gene3D" id="1.10.10.10">
    <property type="entry name" value="Winged helix-like DNA-binding domain superfamily/Winged helix DNA-binding domain"/>
    <property type="match status" value="1"/>
</dbReference>
<dbReference type="CDD" id="cd07377">
    <property type="entry name" value="WHTH_GntR"/>
    <property type="match status" value="1"/>
</dbReference>